<accession>A0A174CIN7</accession>
<dbReference type="EMBL" id="CYZU01000009">
    <property type="protein sequence ID" value="CUO13004.1"/>
    <property type="molecule type" value="Genomic_DNA"/>
</dbReference>
<protein>
    <submittedName>
        <fullName evidence="1">Uncharacterized protein</fullName>
    </submittedName>
</protein>
<evidence type="ECO:0000313" key="1">
    <source>
        <dbReference type="EMBL" id="CUO13004.1"/>
    </source>
</evidence>
<gene>
    <name evidence="1" type="ORF">ERS852491_01371</name>
</gene>
<dbReference type="Proteomes" id="UP000095544">
    <property type="component" value="Unassembled WGS sequence"/>
</dbReference>
<reference evidence="1 2" key="1">
    <citation type="submission" date="2015-09" db="EMBL/GenBank/DDBJ databases">
        <authorList>
            <consortium name="Pathogen Informatics"/>
        </authorList>
    </citation>
    <scope>NUCLEOTIDE SEQUENCE [LARGE SCALE GENOMIC DNA]</scope>
    <source>
        <strain evidence="1 2">2789STDY5834876</strain>
    </source>
</reference>
<sequence length="70" mass="8037">MNYVVIGQVRSKTGGIYPVIDMPMMSDERWQKLAEENAIHNYTEVNGHAPESARVACEWQRAWIAMKNLT</sequence>
<organism evidence="1 2">
    <name type="scientific">Faecalicatena contorta</name>
    <dbReference type="NCBI Taxonomy" id="39482"/>
    <lineage>
        <taxon>Bacteria</taxon>
        <taxon>Bacillati</taxon>
        <taxon>Bacillota</taxon>
        <taxon>Clostridia</taxon>
        <taxon>Lachnospirales</taxon>
        <taxon>Lachnospiraceae</taxon>
        <taxon>Faecalicatena</taxon>
    </lineage>
</organism>
<name>A0A174CIN7_9FIRM</name>
<dbReference type="AlphaFoldDB" id="A0A174CIN7"/>
<dbReference type="OrthoDB" id="2113020at2"/>
<dbReference type="RefSeq" id="WP_055152165.1">
    <property type="nucleotide sequence ID" value="NZ_CYZU01000009.1"/>
</dbReference>
<evidence type="ECO:0000313" key="2">
    <source>
        <dbReference type="Proteomes" id="UP000095544"/>
    </source>
</evidence>
<dbReference type="STRING" id="39482.ERS852491_01371"/>
<proteinExistence type="predicted"/>